<feature type="binding site" evidence="6">
    <location>
        <position position="211"/>
    </location>
    <ligand>
        <name>(6S)-NADPHX</name>
        <dbReference type="ChEBI" id="CHEBI:64076"/>
    </ligand>
</feature>
<accession>A0A5J6L253</accession>
<reference evidence="9" key="1">
    <citation type="submission" date="2019-09" db="EMBL/GenBank/DDBJ databases">
        <title>Mumia zhuanghuii sp. nov. isolated from the intestinal contents of plateau pika (Ochotona curzoniae) in the Qinghai-Tibet plateau of China.</title>
        <authorList>
            <person name="Tian Z."/>
        </authorList>
    </citation>
    <scope>NUCLEOTIDE SEQUENCE [LARGE SCALE GENOMIC DNA]</scope>
    <source>
        <strain evidence="9">L-031</strain>
    </source>
</reference>
<evidence type="ECO:0000256" key="1">
    <source>
        <dbReference type="ARBA" id="ARBA00022741"/>
    </source>
</evidence>
<feature type="binding site" evidence="6">
    <location>
        <position position="138"/>
    </location>
    <ligand>
        <name>(6S)-NADPHX</name>
        <dbReference type="ChEBI" id="CHEBI:64076"/>
    </ligand>
</feature>
<dbReference type="GO" id="GO:0005524">
    <property type="term" value="F:ATP binding"/>
    <property type="evidence" value="ECO:0007669"/>
    <property type="project" value="UniProtKB-KW"/>
</dbReference>
<sequence>MGAAEWTADDVRSILRLPTRSDDKYSRGVVGFRTGSQAYPGAAVLGVEAAWRTGVGMVRYLGPEVPTSLVLARRPETVAAAGRVQAWVIGSGTDAAHRTPDDDAALRRILDGAEPVVVDAGALDLAPVGSAPRIVTPHGREHDRVRAQAGLSPVGSDADDEAREAAAVETAARLGVTVLLKGSTTVVATPGGWTRRIGAATAWLATAGTGDVLAGVVGAVVAGAPAADADSLGPAAATGAWLHAEAGATAAGALGARGGPITAMDVAAALPRVVAGVLASG</sequence>
<keyword evidence="4 6" id="KW-0520">NAD</keyword>
<comment type="cofactor">
    <cofactor evidence="6">
        <name>Mg(2+)</name>
        <dbReference type="ChEBI" id="CHEBI:18420"/>
    </cofactor>
</comment>
<feature type="binding site" evidence="6">
    <location>
        <position position="42"/>
    </location>
    <ligand>
        <name>(6S)-NADPHX</name>
        <dbReference type="ChEBI" id="CHEBI:64076"/>
    </ligand>
</feature>
<evidence type="ECO:0000256" key="4">
    <source>
        <dbReference type="ARBA" id="ARBA00023027"/>
    </source>
</evidence>
<dbReference type="Proteomes" id="UP000325516">
    <property type="component" value="Chromosome"/>
</dbReference>
<keyword evidence="3 6" id="KW-0521">NADP</keyword>
<evidence type="ECO:0000313" key="9">
    <source>
        <dbReference type="Proteomes" id="UP000325516"/>
    </source>
</evidence>
<dbReference type="PROSITE" id="PS51383">
    <property type="entry name" value="YJEF_C_3"/>
    <property type="match status" value="1"/>
</dbReference>
<evidence type="ECO:0000256" key="2">
    <source>
        <dbReference type="ARBA" id="ARBA00022840"/>
    </source>
</evidence>
<dbReference type="GO" id="GO:0046496">
    <property type="term" value="P:nicotinamide nucleotide metabolic process"/>
    <property type="evidence" value="ECO:0007669"/>
    <property type="project" value="UniProtKB-UniRule"/>
</dbReference>
<keyword evidence="1 6" id="KW-0547">Nucleotide-binding</keyword>
<comment type="similarity">
    <text evidence="6">Belongs to the NnrD/CARKD family.</text>
</comment>
<dbReference type="EMBL" id="CP044232">
    <property type="protein sequence ID" value="QEW02527.1"/>
    <property type="molecule type" value="Genomic_DNA"/>
</dbReference>
<organism evidence="8 9">
    <name type="scientific">Microbacterium lushaniae</name>
    <dbReference type="NCBI Taxonomy" id="2614639"/>
    <lineage>
        <taxon>Bacteria</taxon>
        <taxon>Bacillati</taxon>
        <taxon>Actinomycetota</taxon>
        <taxon>Actinomycetes</taxon>
        <taxon>Micrococcales</taxon>
        <taxon>Microbacteriaceae</taxon>
        <taxon>Microbacterium</taxon>
    </lineage>
</organism>
<evidence type="ECO:0000256" key="3">
    <source>
        <dbReference type="ARBA" id="ARBA00022857"/>
    </source>
</evidence>
<dbReference type="KEGG" id="mlz:F6J85_05020"/>
<feature type="domain" description="YjeF C-terminal" evidence="7">
    <location>
        <begin position="7"/>
        <end position="277"/>
    </location>
</feature>
<evidence type="ECO:0000256" key="6">
    <source>
        <dbReference type="HAMAP-Rule" id="MF_01965"/>
    </source>
</evidence>
<comment type="function">
    <text evidence="6">Catalyzes the dehydration of the S-form of NAD(P)HX at the expense of ADP, which is converted to AMP. Together with NAD(P)HX epimerase, which catalyzes the epimerization of the S- and R-forms, the enzyme allows the repair of both epimers of NAD(P)HX, a damaged form of NAD(P)H that is a result of enzymatic or heat-dependent hydration.</text>
</comment>
<comment type="catalytic activity">
    <reaction evidence="6">
        <text>(6S)-NADPHX + ADP = AMP + phosphate + NADPH + H(+)</text>
        <dbReference type="Rhea" id="RHEA:32235"/>
        <dbReference type="ChEBI" id="CHEBI:15378"/>
        <dbReference type="ChEBI" id="CHEBI:43474"/>
        <dbReference type="ChEBI" id="CHEBI:57783"/>
        <dbReference type="ChEBI" id="CHEBI:64076"/>
        <dbReference type="ChEBI" id="CHEBI:456215"/>
        <dbReference type="ChEBI" id="CHEBI:456216"/>
        <dbReference type="EC" id="4.2.1.136"/>
    </reaction>
</comment>
<keyword evidence="2 6" id="KW-0067">ATP-binding</keyword>
<gene>
    <name evidence="6" type="primary">nnrD</name>
    <name evidence="8" type="ORF">F6J85_05020</name>
</gene>
<evidence type="ECO:0000259" key="7">
    <source>
        <dbReference type="PROSITE" id="PS51383"/>
    </source>
</evidence>
<dbReference type="GO" id="GO:0052855">
    <property type="term" value="F:ADP-dependent NAD(P)H-hydrate dehydratase activity"/>
    <property type="evidence" value="ECO:0007669"/>
    <property type="project" value="UniProtKB-UniRule"/>
</dbReference>
<dbReference type="InterPro" id="IPR029056">
    <property type="entry name" value="Ribokinase-like"/>
</dbReference>
<dbReference type="SUPFAM" id="SSF53613">
    <property type="entry name" value="Ribokinase-like"/>
    <property type="match status" value="1"/>
</dbReference>
<name>A0A5J6L253_9MICO</name>
<feature type="binding site" evidence="6">
    <location>
        <position position="92"/>
    </location>
    <ligand>
        <name>(6S)-NADPHX</name>
        <dbReference type="ChEBI" id="CHEBI:64076"/>
    </ligand>
</feature>
<keyword evidence="9" id="KW-1185">Reference proteome</keyword>
<feature type="binding site" evidence="6">
    <location>
        <begin position="181"/>
        <end position="185"/>
    </location>
    <ligand>
        <name>AMP</name>
        <dbReference type="ChEBI" id="CHEBI:456215"/>
    </ligand>
</feature>
<dbReference type="InterPro" id="IPR017953">
    <property type="entry name" value="Carbohydrate_kinase_pred_CS"/>
</dbReference>
<feature type="binding site" evidence="6">
    <location>
        <position position="210"/>
    </location>
    <ligand>
        <name>AMP</name>
        <dbReference type="ChEBI" id="CHEBI:456215"/>
    </ligand>
</feature>
<evidence type="ECO:0000256" key="5">
    <source>
        <dbReference type="ARBA" id="ARBA00023239"/>
    </source>
</evidence>
<dbReference type="AlphaFoldDB" id="A0A5J6L253"/>
<dbReference type="GO" id="GO:0052856">
    <property type="term" value="F:NAD(P)HX epimerase activity"/>
    <property type="evidence" value="ECO:0007669"/>
    <property type="project" value="TreeGrafter"/>
</dbReference>
<dbReference type="HAMAP" id="MF_01965">
    <property type="entry name" value="NADHX_dehydratase"/>
    <property type="match status" value="1"/>
</dbReference>
<dbReference type="GO" id="GO:0110051">
    <property type="term" value="P:metabolite repair"/>
    <property type="evidence" value="ECO:0007669"/>
    <property type="project" value="TreeGrafter"/>
</dbReference>
<dbReference type="PANTHER" id="PTHR12592:SF0">
    <property type="entry name" value="ATP-DEPENDENT (S)-NAD(P)H-HYDRATE DEHYDRATASE"/>
    <property type="match status" value="1"/>
</dbReference>
<keyword evidence="5 6" id="KW-0456">Lyase</keyword>
<protein>
    <recommendedName>
        <fullName evidence="6">ADP-dependent (S)-NAD(P)H-hydrate dehydratase</fullName>
        <ecNumber evidence="6">4.2.1.136</ecNumber>
    </recommendedName>
    <alternativeName>
        <fullName evidence="6">ADP-dependent NAD(P)HX dehydratase</fullName>
    </alternativeName>
</protein>
<dbReference type="PANTHER" id="PTHR12592">
    <property type="entry name" value="ATP-DEPENDENT (S)-NAD(P)H-HYDRATE DEHYDRATASE FAMILY MEMBER"/>
    <property type="match status" value="1"/>
</dbReference>
<dbReference type="CDD" id="cd01171">
    <property type="entry name" value="YXKO-related"/>
    <property type="match status" value="1"/>
</dbReference>
<dbReference type="Gene3D" id="3.40.1190.20">
    <property type="match status" value="1"/>
</dbReference>
<dbReference type="EC" id="4.2.1.136" evidence="6"/>
<dbReference type="InterPro" id="IPR000631">
    <property type="entry name" value="CARKD"/>
</dbReference>
<comment type="subunit">
    <text evidence="6">Homotetramer.</text>
</comment>
<dbReference type="RefSeq" id="WP_150924096.1">
    <property type="nucleotide sequence ID" value="NZ_CP044232.1"/>
</dbReference>
<proteinExistence type="inferred from homology"/>
<dbReference type="PROSITE" id="PS01050">
    <property type="entry name" value="YJEF_C_2"/>
    <property type="match status" value="1"/>
</dbReference>
<comment type="catalytic activity">
    <reaction evidence="6">
        <text>(6S)-NADHX + ADP = AMP + phosphate + NADH + H(+)</text>
        <dbReference type="Rhea" id="RHEA:32223"/>
        <dbReference type="ChEBI" id="CHEBI:15378"/>
        <dbReference type="ChEBI" id="CHEBI:43474"/>
        <dbReference type="ChEBI" id="CHEBI:57945"/>
        <dbReference type="ChEBI" id="CHEBI:64074"/>
        <dbReference type="ChEBI" id="CHEBI:456215"/>
        <dbReference type="ChEBI" id="CHEBI:456216"/>
        <dbReference type="EC" id="4.2.1.136"/>
    </reaction>
</comment>
<dbReference type="Pfam" id="PF01256">
    <property type="entry name" value="Carb_kinase"/>
    <property type="match status" value="1"/>
</dbReference>
<evidence type="ECO:0000313" key="8">
    <source>
        <dbReference type="EMBL" id="QEW02527.1"/>
    </source>
</evidence>